<dbReference type="GO" id="GO:0004805">
    <property type="term" value="F:trehalose-phosphatase activity"/>
    <property type="evidence" value="ECO:0007669"/>
    <property type="project" value="UniProtKB-EC"/>
</dbReference>
<evidence type="ECO:0000256" key="4">
    <source>
        <dbReference type="RuleBase" id="RU361117"/>
    </source>
</evidence>
<dbReference type="InterPro" id="IPR006379">
    <property type="entry name" value="HAD-SF_hydro_IIB"/>
</dbReference>
<keyword evidence="4" id="KW-0460">Magnesium</keyword>
<evidence type="ECO:0000256" key="1">
    <source>
        <dbReference type="ARBA" id="ARBA00005199"/>
    </source>
</evidence>
<dbReference type="PANTHER" id="PTHR43768">
    <property type="entry name" value="TREHALOSE 6-PHOSPHATE PHOSPHATASE"/>
    <property type="match status" value="1"/>
</dbReference>
<reference evidence="5" key="1">
    <citation type="submission" date="2023-03" db="EMBL/GenBank/DDBJ databases">
        <title>Andean soil-derived lignocellulolytic bacterial consortium as a source of novel taxa and putative plastic-active enzymes.</title>
        <authorList>
            <person name="Diaz-Garcia L."/>
            <person name="Chuvochina M."/>
            <person name="Feuerriegel G."/>
            <person name="Bunk B."/>
            <person name="Sproer C."/>
            <person name="Streit W.R."/>
            <person name="Rodriguez L.M."/>
            <person name="Overmann J."/>
            <person name="Jimenez D.J."/>
        </authorList>
    </citation>
    <scope>NUCLEOTIDE SEQUENCE</scope>
    <source>
        <strain evidence="5">MAG 833</strain>
    </source>
</reference>
<keyword evidence="4" id="KW-0479">Metal-binding</keyword>
<comment type="cofactor">
    <cofactor evidence="4">
        <name>Mg(2+)</name>
        <dbReference type="ChEBI" id="CHEBI:18420"/>
    </cofactor>
</comment>
<comment type="pathway">
    <text evidence="1 4">Glycan biosynthesis; trehalose biosynthesis.</text>
</comment>
<comment type="similarity">
    <text evidence="2 4">Belongs to the trehalose phosphatase family.</text>
</comment>
<protein>
    <recommendedName>
        <fullName evidence="4">Trehalose 6-phosphate phosphatase</fullName>
        <ecNumber evidence="4">3.1.3.12</ecNumber>
    </recommendedName>
</protein>
<dbReference type="InterPro" id="IPR023214">
    <property type="entry name" value="HAD_sf"/>
</dbReference>
<evidence type="ECO:0000313" key="6">
    <source>
        <dbReference type="Proteomes" id="UP001213664"/>
    </source>
</evidence>
<dbReference type="SUPFAM" id="SSF56784">
    <property type="entry name" value="HAD-like"/>
    <property type="match status" value="1"/>
</dbReference>
<evidence type="ECO:0000256" key="3">
    <source>
        <dbReference type="ARBA" id="ARBA00022801"/>
    </source>
</evidence>
<dbReference type="EMBL" id="CP119326">
    <property type="protein sequence ID" value="WEK41145.1"/>
    <property type="molecule type" value="Genomic_DNA"/>
</dbReference>
<dbReference type="Gene3D" id="3.30.70.1020">
    <property type="entry name" value="Trehalose-6-phosphate phosphatase related protein, domain 2"/>
    <property type="match status" value="1"/>
</dbReference>
<sequence length="252" mass="26165">MPSHAGAAELLLARPPVVADGISLFLDMDGVLAPMAPTPDAVGPVARRTAALKAVEARLAGRVAIVSGRTLVEIDRISDNALVSGSGVHGLERRLKDGSIQRRPADAGVARALTAFRAFAADRPGVIVEDKGVSVGLHYRLAPDAAEAARALARDLADQTGLTCQPGHMVLELKTPGADKGTAVAAFMREAPFKGAAPVMLGDDLTDEYGFEAAAALGGYGVLVGPERKTAARYRLNDVDDVLTWLEAVAKA</sequence>
<dbReference type="AlphaFoldDB" id="A0AAJ5X696"/>
<dbReference type="GO" id="GO:0005992">
    <property type="term" value="P:trehalose biosynthetic process"/>
    <property type="evidence" value="ECO:0007669"/>
    <property type="project" value="InterPro"/>
</dbReference>
<dbReference type="NCBIfam" id="TIGR01484">
    <property type="entry name" value="HAD-SF-IIB"/>
    <property type="match status" value="1"/>
</dbReference>
<name>A0AAJ5X696_9CAUL</name>
<dbReference type="InterPro" id="IPR036412">
    <property type="entry name" value="HAD-like_sf"/>
</dbReference>
<evidence type="ECO:0000313" key="5">
    <source>
        <dbReference type="EMBL" id="WEK41145.1"/>
    </source>
</evidence>
<dbReference type="PANTHER" id="PTHR43768:SF3">
    <property type="entry name" value="TREHALOSE 6-PHOSPHATE PHOSPHATASE"/>
    <property type="match status" value="1"/>
</dbReference>
<dbReference type="InterPro" id="IPR044651">
    <property type="entry name" value="OTSB-like"/>
</dbReference>
<gene>
    <name evidence="5" type="primary">otsB</name>
    <name evidence="5" type="ORF">P0Y50_05940</name>
</gene>
<evidence type="ECO:0000256" key="2">
    <source>
        <dbReference type="ARBA" id="ARBA00008770"/>
    </source>
</evidence>
<dbReference type="Proteomes" id="UP001213664">
    <property type="component" value="Chromosome"/>
</dbReference>
<comment type="function">
    <text evidence="4">Removes the phosphate from trehalose 6-phosphate to produce free trehalose.</text>
</comment>
<dbReference type="InterPro" id="IPR003337">
    <property type="entry name" value="Trehalose_PPase"/>
</dbReference>
<dbReference type="NCBIfam" id="TIGR00685">
    <property type="entry name" value="T6PP"/>
    <property type="match status" value="1"/>
</dbReference>
<proteinExistence type="inferred from homology"/>
<organism evidence="5 6">
    <name type="scientific">Candidatus Brevundimonas colombiensis</name>
    <dbReference type="NCBI Taxonomy" id="3121376"/>
    <lineage>
        <taxon>Bacteria</taxon>
        <taxon>Pseudomonadati</taxon>
        <taxon>Pseudomonadota</taxon>
        <taxon>Alphaproteobacteria</taxon>
        <taxon>Caulobacterales</taxon>
        <taxon>Caulobacteraceae</taxon>
        <taxon>Brevundimonas</taxon>
    </lineage>
</organism>
<dbReference type="Pfam" id="PF02358">
    <property type="entry name" value="Trehalose_PPase"/>
    <property type="match status" value="1"/>
</dbReference>
<comment type="catalytic activity">
    <reaction evidence="4">
        <text>alpha,alpha-trehalose 6-phosphate + H2O = alpha,alpha-trehalose + phosphate</text>
        <dbReference type="Rhea" id="RHEA:23420"/>
        <dbReference type="ChEBI" id="CHEBI:15377"/>
        <dbReference type="ChEBI" id="CHEBI:16551"/>
        <dbReference type="ChEBI" id="CHEBI:43474"/>
        <dbReference type="ChEBI" id="CHEBI:58429"/>
        <dbReference type="EC" id="3.1.3.12"/>
    </reaction>
</comment>
<dbReference type="EC" id="3.1.3.12" evidence="4"/>
<dbReference type="Gene3D" id="3.40.50.1000">
    <property type="entry name" value="HAD superfamily/HAD-like"/>
    <property type="match status" value="1"/>
</dbReference>
<keyword evidence="3 4" id="KW-0378">Hydrolase</keyword>
<dbReference type="GO" id="GO:0046872">
    <property type="term" value="F:metal ion binding"/>
    <property type="evidence" value="ECO:0007669"/>
    <property type="project" value="UniProtKB-KW"/>
</dbReference>
<accession>A0AAJ5X696</accession>